<name>A0AAD6XM04_9AGAR</name>
<dbReference type="Proteomes" id="UP001222325">
    <property type="component" value="Unassembled WGS sequence"/>
</dbReference>
<keyword evidence="2" id="KW-1185">Reference proteome</keyword>
<evidence type="ECO:0000313" key="1">
    <source>
        <dbReference type="EMBL" id="KAJ7079400.1"/>
    </source>
</evidence>
<dbReference type="EMBL" id="JARJCN010000060">
    <property type="protein sequence ID" value="KAJ7079400.1"/>
    <property type="molecule type" value="Genomic_DNA"/>
</dbReference>
<reference evidence="1" key="1">
    <citation type="submission" date="2023-03" db="EMBL/GenBank/DDBJ databases">
        <title>Massive genome expansion in bonnet fungi (Mycena s.s.) driven by repeated elements and novel gene families across ecological guilds.</title>
        <authorList>
            <consortium name="Lawrence Berkeley National Laboratory"/>
            <person name="Harder C.B."/>
            <person name="Miyauchi S."/>
            <person name="Viragh M."/>
            <person name="Kuo A."/>
            <person name="Thoen E."/>
            <person name="Andreopoulos B."/>
            <person name="Lu D."/>
            <person name="Skrede I."/>
            <person name="Drula E."/>
            <person name="Henrissat B."/>
            <person name="Morin E."/>
            <person name="Kohler A."/>
            <person name="Barry K."/>
            <person name="LaButti K."/>
            <person name="Morin E."/>
            <person name="Salamov A."/>
            <person name="Lipzen A."/>
            <person name="Mereny Z."/>
            <person name="Hegedus B."/>
            <person name="Baldrian P."/>
            <person name="Stursova M."/>
            <person name="Weitz H."/>
            <person name="Taylor A."/>
            <person name="Grigoriev I.V."/>
            <person name="Nagy L.G."/>
            <person name="Martin F."/>
            <person name="Kauserud H."/>
        </authorList>
    </citation>
    <scope>NUCLEOTIDE SEQUENCE</scope>
    <source>
        <strain evidence="1">CBHHK173m</strain>
    </source>
</reference>
<comment type="caution">
    <text evidence="1">The sequence shown here is derived from an EMBL/GenBank/DDBJ whole genome shotgun (WGS) entry which is preliminary data.</text>
</comment>
<accession>A0AAD6XM04</accession>
<proteinExistence type="predicted"/>
<evidence type="ECO:0000313" key="2">
    <source>
        <dbReference type="Proteomes" id="UP001222325"/>
    </source>
</evidence>
<dbReference type="AlphaFoldDB" id="A0AAD6XM04"/>
<protein>
    <submittedName>
        <fullName evidence="1">Uncharacterized protein</fullName>
    </submittedName>
</protein>
<gene>
    <name evidence="1" type="ORF">B0H15DRAFT_954036</name>
</gene>
<organism evidence="1 2">
    <name type="scientific">Mycena belliarum</name>
    <dbReference type="NCBI Taxonomy" id="1033014"/>
    <lineage>
        <taxon>Eukaryota</taxon>
        <taxon>Fungi</taxon>
        <taxon>Dikarya</taxon>
        <taxon>Basidiomycota</taxon>
        <taxon>Agaricomycotina</taxon>
        <taxon>Agaricomycetes</taxon>
        <taxon>Agaricomycetidae</taxon>
        <taxon>Agaricales</taxon>
        <taxon>Marasmiineae</taxon>
        <taxon>Mycenaceae</taxon>
        <taxon>Mycena</taxon>
    </lineage>
</organism>
<sequence>MGKDILKGRVTRYSIPFFDRGPHLRYDTQDDLDRFFSTLRTTRSWIVGSVALSVVSVLSEPPARSNLNVLSPYGQLHEWQDFLVGMCGFVVVSEAKCAGAYLNEGGKFITFQHEDRKSLRVTITTSARPQILQLFFAAPNTVQQVAIGSHHIVMPYPTMTSNQEGVCGWRPMDGAHPAVVVEGHDSYQTASPLPGAVVLHASTANWTRACGEACPAVERSARGLKGIGSCNWGGMDGVDAHRDANLLSLGRSRLYFRTGAFCLNEHCVFSGRYKGS</sequence>